<dbReference type="CDD" id="cd00118">
    <property type="entry name" value="LysM"/>
    <property type="match status" value="1"/>
</dbReference>
<dbReference type="InterPro" id="IPR036779">
    <property type="entry name" value="LysM_dom_sf"/>
</dbReference>
<dbReference type="InterPro" id="IPR052196">
    <property type="entry name" value="Bact_Kbp"/>
</dbReference>
<dbReference type="KEGG" id="oai:OLEAN_C00210"/>
<evidence type="ECO:0000256" key="1">
    <source>
        <dbReference type="SAM" id="SignalP"/>
    </source>
</evidence>
<dbReference type="PANTHER" id="PTHR34700:SF4">
    <property type="entry name" value="PHAGE-LIKE ELEMENT PBSX PROTEIN XKDP"/>
    <property type="match status" value="1"/>
</dbReference>
<feature type="chain" id="PRO_5004374201" description="LysM domain-containing protein" evidence="1">
    <location>
        <begin position="23"/>
        <end position="345"/>
    </location>
</feature>
<dbReference type="Pfam" id="PF01476">
    <property type="entry name" value="LysM"/>
    <property type="match status" value="1"/>
</dbReference>
<name>R4YJB4_OLEAN</name>
<dbReference type="PANTHER" id="PTHR34700">
    <property type="entry name" value="POTASSIUM BINDING PROTEIN KBP"/>
    <property type="match status" value="1"/>
</dbReference>
<gene>
    <name evidence="3" type="ORF">OLEAN_C00210</name>
</gene>
<dbReference type="InterPro" id="IPR018392">
    <property type="entry name" value="LysM"/>
</dbReference>
<evidence type="ECO:0000313" key="3">
    <source>
        <dbReference type="EMBL" id="CCK74197.1"/>
    </source>
</evidence>
<protein>
    <recommendedName>
        <fullName evidence="2">LysM domain-containing protein</fullName>
    </recommendedName>
</protein>
<dbReference type="Proteomes" id="UP000032749">
    <property type="component" value="Chromosome"/>
</dbReference>
<accession>R4YJB4</accession>
<evidence type="ECO:0000313" key="4">
    <source>
        <dbReference type="Proteomes" id="UP000032749"/>
    </source>
</evidence>
<reference evidence="3 4" key="1">
    <citation type="journal article" date="2013" name="Nat. Commun.">
        <title>Genome sequence and functional genomic analysis of the oil-degrading bacterium Oleispira antarctica.</title>
        <authorList>
            <person name="Kube M."/>
            <person name="Chernikova T.N."/>
            <person name="Al-Ramahi Y."/>
            <person name="Beloqui A."/>
            <person name="Lopez-Cortez N."/>
            <person name="Guazzaroni M.E."/>
            <person name="Heipieper H.J."/>
            <person name="Klages S."/>
            <person name="Kotsyurbenko O.R."/>
            <person name="Langer I."/>
            <person name="Nechitaylo T.Y."/>
            <person name="Lunsdorf H."/>
            <person name="Fernandez M."/>
            <person name="Juarez S."/>
            <person name="Ciordia S."/>
            <person name="Singer A."/>
            <person name="Kagan O."/>
            <person name="Egorova O."/>
            <person name="Petit P.A."/>
            <person name="Stogios P."/>
            <person name="Kim Y."/>
            <person name="Tchigvintsev A."/>
            <person name="Flick R."/>
            <person name="Denaro R."/>
            <person name="Genovese M."/>
            <person name="Albar J.P."/>
            <person name="Reva O.N."/>
            <person name="Martinez-Gomariz M."/>
            <person name="Tran H."/>
            <person name="Ferrer M."/>
            <person name="Savchenko A."/>
            <person name="Yakunin A.F."/>
            <person name="Yakimov M.M."/>
            <person name="Golyshina O.V."/>
            <person name="Reinhardt R."/>
            <person name="Golyshin P.N."/>
        </authorList>
    </citation>
    <scope>NUCLEOTIDE SEQUENCE [LARGE SCALE GENOMIC DNA]</scope>
</reference>
<dbReference type="STRING" id="698738.OLEAN_C00210"/>
<dbReference type="AlphaFoldDB" id="R4YJB4"/>
<dbReference type="HOGENOM" id="CLU_050533_0_0_6"/>
<dbReference type="SUPFAM" id="SSF54106">
    <property type="entry name" value="LysM domain"/>
    <property type="match status" value="1"/>
</dbReference>
<keyword evidence="4" id="KW-1185">Reference proteome</keyword>
<feature type="domain" description="LysM" evidence="2">
    <location>
        <begin position="31"/>
        <end position="79"/>
    </location>
</feature>
<dbReference type="OrthoDB" id="9765158at2"/>
<feature type="signal peptide" evidence="1">
    <location>
        <begin position="1"/>
        <end position="22"/>
    </location>
</feature>
<evidence type="ECO:0000259" key="2">
    <source>
        <dbReference type="PROSITE" id="PS51782"/>
    </source>
</evidence>
<dbReference type="Gene3D" id="3.10.350.10">
    <property type="entry name" value="LysM domain"/>
    <property type="match status" value="1"/>
</dbReference>
<sequence length="345" mass="38182">MSKTVRYLITAIFLVVSTISHALTLKPDAPERYTVKKGDTLWGIAERYTEDAWQWPNIWYQNDQIKNPHLIFPGDIIGLMMIDGEMKVSVVERGEESRTVKMTPTARIEPIESAIPTIPMDAIMPFITRNRIVEAGELEAAPYILAAGGGRIMNGAGGVAYGRGDFSDGIANAYGIFRASIAYKDPITEEVLGLEAQEIGLANVISNEKDIVKLDLVKTSQQVMEGDRLLTTENRQIVARFQPKAPDDYIDGFIISVPGGVTQIGQYSMIVINKGKRDGISEGAVLDIMKRGEVVRDRTKEEKVRLPAEKAGQLMVFRAYEKLSYALVTKATRSLNVGDQVRSPF</sequence>
<keyword evidence="1" id="KW-0732">Signal</keyword>
<organism evidence="3 4">
    <name type="scientific">Oleispira antarctica RB-8</name>
    <dbReference type="NCBI Taxonomy" id="698738"/>
    <lineage>
        <taxon>Bacteria</taxon>
        <taxon>Pseudomonadati</taxon>
        <taxon>Pseudomonadota</taxon>
        <taxon>Gammaproteobacteria</taxon>
        <taxon>Oceanospirillales</taxon>
        <taxon>Oceanospirillaceae</taxon>
        <taxon>Oleispira</taxon>
    </lineage>
</organism>
<dbReference type="EMBL" id="FO203512">
    <property type="protein sequence ID" value="CCK74197.1"/>
    <property type="molecule type" value="Genomic_DNA"/>
</dbReference>
<proteinExistence type="predicted"/>
<dbReference type="PROSITE" id="PS51782">
    <property type="entry name" value="LYSM"/>
    <property type="match status" value="1"/>
</dbReference>